<dbReference type="EMBL" id="DSUT01000029">
    <property type="protein sequence ID" value="HGK27641.1"/>
    <property type="molecule type" value="Genomic_DNA"/>
</dbReference>
<protein>
    <recommendedName>
        <fullName evidence="3">Bacterial surface antigen (D15) domain-containing protein</fullName>
    </recommendedName>
</protein>
<comment type="caution">
    <text evidence="2">The sequence shown here is derived from an EMBL/GenBank/DDBJ whole genome shotgun (WGS) entry which is preliminary data.</text>
</comment>
<evidence type="ECO:0008006" key="3">
    <source>
        <dbReference type="Google" id="ProtNLM"/>
    </source>
</evidence>
<accession>A0A7C4GEL2</accession>
<evidence type="ECO:0000256" key="1">
    <source>
        <dbReference type="ARBA" id="ARBA00009820"/>
    </source>
</evidence>
<comment type="similarity">
    <text evidence="1">Belongs to the TolB family.</text>
</comment>
<sequence>MIIGLVWAAAALFTPPTPSFDPGRNWFTFGTPNFDVHFSSFGKPAADATDLAREVARICEEVRATLGDSTGAYVSEPVQVVIADFHDYSNGWAVPFPYPTMTVIPTPPAGSRTGDDNWLRTLILHEYSHLLQLHRAEGFNLFLRRLFGGIVLPNALLPSWLVEGYAVYNETRFTNSGRLRSPARTMMLKAAADAGRLLPIDQCDGYELQRWPGGDAPYLYGGAFADHIAGLTRPGIWDEFNRSHSRLLPLCENLSARALLGRGFNRLWREWQSTVSAETTRNPTGFVQLTEHSFYTSSPCWSRTGNELFYVCRTGREMTAIKALDLRTRESRVIHRGYVFGPLALSPDGRSLAFSEFRVIRNGALTSDIMTVDVVSGTVRRLTDGERARDPDFAPDTSALVFVSNREGRNDLILLDITSGERHTLTRTGDRTGYSSPRFSPGGRWIAVSVSRPGGYSDIELIDRNTGWSVAVTSDRATDLSPAWSRTGKTLFFVSDRSGRFDLYACSVEDKRIYRCREADYGLFEPAVSPDNRSLALVAHSADGEDIVSVPLDVAGWKPAADFDDNLPSNEFTPAALEPALYYYSPYPTVLPRFWLPWVARPSGWEFGAFTSGWDVLQHHLYTAAGGWNAARSTPFVHAEYTWSRFRPSVTVIADATLHDQKVGLNLALPFALTYCNHWLDFGPSLVRDPLLALSLQGSWLYSDARTYRFCVAPVEGTVAGVGIDGRLRNVLNTADRFRAVVHATRYLGAPPATWSLRLRAAAGIAAGDTSRSSAFRLSNEASLLRVRGFADPGEPGSCAAVAGLQLRVPIWWPERGIGTLPLFLRNLNTAAFGDAGTVWNRFEPSHLGARTRVGIGAELRADLFVFRYVPVRITLGLAAGLLPEPDRQFYFRLDSEMLAALVKRTAAEWYFARKTPEPD</sequence>
<dbReference type="InterPro" id="IPR011659">
    <property type="entry name" value="WD40"/>
</dbReference>
<organism evidence="2">
    <name type="scientific">candidate division WOR-3 bacterium</name>
    <dbReference type="NCBI Taxonomy" id="2052148"/>
    <lineage>
        <taxon>Bacteria</taxon>
        <taxon>Bacteria division WOR-3</taxon>
    </lineage>
</organism>
<evidence type="ECO:0000313" key="2">
    <source>
        <dbReference type="EMBL" id="HGK27641.1"/>
    </source>
</evidence>
<dbReference type="PANTHER" id="PTHR36842">
    <property type="entry name" value="PROTEIN TOLB HOMOLOG"/>
    <property type="match status" value="1"/>
</dbReference>
<dbReference type="AlphaFoldDB" id="A0A7C4GEL2"/>
<reference evidence="2" key="1">
    <citation type="journal article" date="2020" name="mSystems">
        <title>Genome- and Community-Level Interaction Insights into Carbon Utilization and Element Cycling Functions of Hydrothermarchaeota in Hydrothermal Sediment.</title>
        <authorList>
            <person name="Zhou Z."/>
            <person name="Liu Y."/>
            <person name="Xu W."/>
            <person name="Pan J."/>
            <person name="Luo Z.H."/>
            <person name="Li M."/>
        </authorList>
    </citation>
    <scope>NUCLEOTIDE SEQUENCE [LARGE SCALE GENOMIC DNA]</scope>
    <source>
        <strain evidence="2">SpSt-488</strain>
    </source>
</reference>
<dbReference type="PANTHER" id="PTHR36842:SF1">
    <property type="entry name" value="PROTEIN TOLB"/>
    <property type="match status" value="1"/>
</dbReference>
<dbReference type="Gene3D" id="2.40.160.50">
    <property type="entry name" value="membrane protein fhac: a member of the omp85/tpsb transporter family"/>
    <property type="match status" value="1"/>
</dbReference>
<gene>
    <name evidence="2" type="ORF">ENS41_01650</name>
</gene>
<name>A0A7C4GEL2_UNCW3</name>
<dbReference type="SUPFAM" id="SSF82171">
    <property type="entry name" value="DPP6 N-terminal domain-like"/>
    <property type="match status" value="1"/>
</dbReference>
<dbReference type="InterPro" id="IPR011042">
    <property type="entry name" value="6-blade_b-propeller_TolB-like"/>
</dbReference>
<dbReference type="Gene3D" id="2.120.10.30">
    <property type="entry name" value="TolB, C-terminal domain"/>
    <property type="match status" value="2"/>
</dbReference>
<proteinExistence type="inferred from homology"/>
<dbReference type="Pfam" id="PF07676">
    <property type="entry name" value="PD40"/>
    <property type="match status" value="2"/>
</dbReference>